<dbReference type="Pfam" id="PF11054">
    <property type="entry name" value="Surface_antigen"/>
    <property type="match status" value="1"/>
</dbReference>
<dbReference type="InterPro" id="IPR021288">
    <property type="entry name" value="Surface_antigen"/>
</dbReference>
<evidence type="ECO:0000313" key="2">
    <source>
        <dbReference type="EMBL" id="CDI79671.1"/>
    </source>
</evidence>
<reference evidence="2" key="2">
    <citation type="submission" date="2013-10" db="EMBL/GenBank/DDBJ databases">
        <authorList>
            <person name="Aslett M."/>
        </authorList>
    </citation>
    <scope>NUCLEOTIDE SEQUENCE</scope>
    <source>
        <strain evidence="2">Houghton</strain>
    </source>
</reference>
<accession>U6GHE4</accession>
<proteinExistence type="predicted"/>
<feature type="chain" id="PRO_5004671190" evidence="1">
    <location>
        <begin position="21"/>
        <end position="261"/>
    </location>
</feature>
<gene>
    <name evidence="2" type="ORF">EAH_00011670</name>
</gene>
<keyword evidence="3" id="KW-1185">Reference proteome</keyword>
<dbReference type="EMBL" id="HG671062">
    <property type="protein sequence ID" value="CDI79671.1"/>
    <property type="molecule type" value="Genomic_DNA"/>
</dbReference>
<keyword evidence="1" id="KW-0732">Signal</keyword>
<feature type="signal peptide" evidence="1">
    <location>
        <begin position="1"/>
        <end position="20"/>
    </location>
</feature>
<reference evidence="2" key="1">
    <citation type="submission" date="2013-10" db="EMBL/GenBank/DDBJ databases">
        <title>Genomic analysis of the causative agents of coccidiosis in chickens.</title>
        <authorList>
            <person name="Reid A.J."/>
            <person name="Blake D."/>
            <person name="Billington K."/>
            <person name="Browne H."/>
            <person name="Dunn M."/>
            <person name="Hung S."/>
            <person name="Kawahara F."/>
            <person name="Miranda-Saavedra D."/>
            <person name="Mourier T."/>
            <person name="Nagra H."/>
            <person name="Otto T.D."/>
            <person name="Rawlings N."/>
            <person name="Sanchez A."/>
            <person name="Sanders M."/>
            <person name="Subramaniam C."/>
            <person name="Tay Y."/>
            <person name="Dear P."/>
            <person name="Doerig C."/>
            <person name="Gruber A."/>
            <person name="Parkinson J."/>
            <person name="Shirley M."/>
            <person name="Wan K.L."/>
            <person name="Berriman M."/>
            <person name="Tomley F."/>
            <person name="Pain A."/>
        </authorList>
    </citation>
    <scope>NUCLEOTIDE SEQUENCE</scope>
    <source>
        <strain evidence="2">Houghton</strain>
    </source>
</reference>
<dbReference type="RefSeq" id="XP_013250259.1">
    <property type="nucleotide sequence ID" value="XM_013394805.1"/>
</dbReference>
<sequence>MACLHLLSVVSASLLLFAEANPRRANELFERTTYDVALGQDGACLSEIDAAREAAGLRPFTRADSADEAFRLPNPKDINRWKHVCGSLISPDEAGETGRSQSKHLKFNSGTYAFMVLPSASPDCSATVDQWKAAYKNFDGPPPANCSTPAYDNQDNISFLALYNPSTSATADCRVVTCVELHNQPIVNFNTQTIENNLEPTGNQGHALICMTTPDVLEAHRTQPFTQEQWDKIVGSLGSSASPPFLSLATVVVAALSFLIG</sequence>
<dbReference type="Proteomes" id="UP000018050">
    <property type="component" value="Unassembled WGS sequence"/>
</dbReference>
<dbReference type="OrthoDB" id="345479at2759"/>
<dbReference type="GeneID" id="25269237"/>
<name>U6GHE4_EIMAC</name>
<protein>
    <submittedName>
        <fullName evidence="2">SAG family member</fullName>
    </submittedName>
</protein>
<dbReference type="AlphaFoldDB" id="U6GHE4"/>
<evidence type="ECO:0000256" key="1">
    <source>
        <dbReference type="SAM" id="SignalP"/>
    </source>
</evidence>
<dbReference type="VEuPathDB" id="ToxoDB:EAH_00011670"/>
<dbReference type="OMA" id="LIRMPED"/>
<organism evidence="2 3">
    <name type="scientific">Eimeria acervulina</name>
    <name type="common">Coccidian parasite</name>
    <dbReference type="NCBI Taxonomy" id="5801"/>
    <lineage>
        <taxon>Eukaryota</taxon>
        <taxon>Sar</taxon>
        <taxon>Alveolata</taxon>
        <taxon>Apicomplexa</taxon>
        <taxon>Conoidasida</taxon>
        <taxon>Coccidia</taxon>
        <taxon>Eucoccidiorida</taxon>
        <taxon>Eimeriorina</taxon>
        <taxon>Eimeriidae</taxon>
        <taxon>Eimeria</taxon>
    </lineage>
</organism>
<evidence type="ECO:0000313" key="3">
    <source>
        <dbReference type="Proteomes" id="UP000018050"/>
    </source>
</evidence>